<dbReference type="PANTHER" id="PTHR21301:SF10">
    <property type="entry name" value="REVERSE TRANSCRIPTASE DOMAIN-CONTAINING PROTEIN"/>
    <property type="match status" value="1"/>
</dbReference>
<dbReference type="PANTHER" id="PTHR21301">
    <property type="entry name" value="REVERSE TRANSCRIPTASE"/>
    <property type="match status" value="1"/>
</dbReference>
<protein>
    <submittedName>
        <fullName evidence="1">Uncharacterized protein</fullName>
    </submittedName>
</protein>
<reference evidence="1" key="2">
    <citation type="submission" date="2025-09" db="UniProtKB">
        <authorList>
            <consortium name="Ensembl"/>
        </authorList>
    </citation>
    <scope>IDENTIFICATION</scope>
</reference>
<name>A0A8C6V001_9GOBI</name>
<sequence length="174" mass="19843">MNENLKNIRIELFILEQRLELKTLKEDKSIVIKGADKGGAIVILNRSPYINEVQCQLNNTNFYRKLDHNPTLEFKNRIRGKLDQLLENEDLTKQEHTFMTVDNPVIPVLYILPKIHKTYVDTPPGRTIVPAIGSLTENISAFVDHFLQPLVTALPSYVKDSRVSKTAAVCLCRT</sequence>
<evidence type="ECO:0000313" key="1">
    <source>
        <dbReference type="Ensembl" id="ENSNMLP00000041905.1"/>
    </source>
</evidence>
<reference evidence="1" key="1">
    <citation type="submission" date="2025-08" db="UniProtKB">
        <authorList>
            <consortium name="Ensembl"/>
        </authorList>
    </citation>
    <scope>IDENTIFICATION</scope>
</reference>
<keyword evidence="2" id="KW-1185">Reference proteome</keyword>
<organism evidence="1 2">
    <name type="scientific">Neogobius melanostomus</name>
    <name type="common">round goby</name>
    <dbReference type="NCBI Taxonomy" id="47308"/>
    <lineage>
        <taxon>Eukaryota</taxon>
        <taxon>Metazoa</taxon>
        <taxon>Chordata</taxon>
        <taxon>Craniata</taxon>
        <taxon>Vertebrata</taxon>
        <taxon>Euteleostomi</taxon>
        <taxon>Actinopterygii</taxon>
        <taxon>Neopterygii</taxon>
        <taxon>Teleostei</taxon>
        <taxon>Neoteleostei</taxon>
        <taxon>Acanthomorphata</taxon>
        <taxon>Gobiaria</taxon>
        <taxon>Gobiiformes</taxon>
        <taxon>Gobioidei</taxon>
        <taxon>Gobiidae</taxon>
        <taxon>Benthophilinae</taxon>
        <taxon>Neogobiini</taxon>
        <taxon>Neogobius</taxon>
    </lineage>
</organism>
<dbReference type="Proteomes" id="UP000694523">
    <property type="component" value="Unplaced"/>
</dbReference>
<evidence type="ECO:0000313" key="2">
    <source>
        <dbReference type="Proteomes" id="UP000694523"/>
    </source>
</evidence>
<accession>A0A8C6V001</accession>
<proteinExistence type="predicted"/>
<dbReference type="AlphaFoldDB" id="A0A8C6V001"/>
<dbReference type="Ensembl" id="ENSNMLT00000046562.1">
    <property type="protein sequence ID" value="ENSNMLP00000041905.1"/>
    <property type="gene ID" value="ENSNMLG00000025592.1"/>
</dbReference>